<feature type="compositionally biased region" description="Low complexity" evidence="1">
    <location>
        <begin position="444"/>
        <end position="466"/>
    </location>
</feature>
<proteinExistence type="predicted"/>
<gene>
    <name evidence="3" type="ORF">CH371_17830</name>
</gene>
<feature type="region of interest" description="Disordered" evidence="1">
    <location>
        <begin position="313"/>
        <end position="335"/>
    </location>
</feature>
<feature type="compositionally biased region" description="Basic and acidic residues" evidence="1">
    <location>
        <begin position="474"/>
        <end position="487"/>
    </location>
</feature>
<feature type="compositionally biased region" description="Polar residues" evidence="1">
    <location>
        <begin position="285"/>
        <end position="301"/>
    </location>
</feature>
<feature type="compositionally biased region" description="Basic and acidic residues" evidence="1">
    <location>
        <begin position="176"/>
        <end position="231"/>
    </location>
</feature>
<name>A0A2M9Z8E5_9LEPT</name>
<dbReference type="EMBL" id="NPDT01000009">
    <property type="protein sequence ID" value="PJZ64627.1"/>
    <property type="molecule type" value="Genomic_DNA"/>
</dbReference>
<dbReference type="RefSeq" id="WP_100760060.1">
    <property type="nucleotide sequence ID" value="NZ_NPDT01000009.1"/>
</dbReference>
<evidence type="ECO:0000313" key="4">
    <source>
        <dbReference type="Proteomes" id="UP000231912"/>
    </source>
</evidence>
<comment type="caution">
    <text evidence="3">The sequence shown here is derived from an EMBL/GenBank/DDBJ whole genome shotgun (WGS) entry which is preliminary data.</text>
</comment>
<sequence>MQIRTEGPTREEAIQIVSENKTSQLSEKAAPSSGPNFMDLMKSIQLRSQKALEEGQKTPEVRIERNEEKEEVREPELFSEVEEKEEEIVEEDSETEADDKVSFLEKKKIQNGEFSDEDDLEWEELDPESPFAIQMTSFLANLEPKNEKEALPKNKEEAAPVQKIVKQSKQEATPQAEKEEIHSSHSKPSFETEKRPLKENKKSPEKESLEEGLKNLEEVRKFSRPANEEKAQAALKEIHKENIILESENWKITREKKQESFSQISKAQVSKVASADESKGDTSGKGAQNQEFSQRQGQETTLTLLKAGMGIQEKSAEISNSSNARAKSNSTPLADRSAMKENFQRLVQSAKLNIVENGRSEATLRLNPRELGRVSLRISVEEDRVQGKIVVESDQVRRLFAGDLEQLKKDFRDQGLQLESLSIEVEDSMQFSWNGSGSDRANDSEGFSEGVSSSASSSSDSQVSELDSIEISESAEKNTERRLNVLV</sequence>
<organism evidence="3 4">
    <name type="scientific">Leptospira wolffii</name>
    <dbReference type="NCBI Taxonomy" id="409998"/>
    <lineage>
        <taxon>Bacteria</taxon>
        <taxon>Pseudomonadati</taxon>
        <taxon>Spirochaetota</taxon>
        <taxon>Spirochaetia</taxon>
        <taxon>Leptospirales</taxon>
        <taxon>Leptospiraceae</taxon>
        <taxon>Leptospira</taxon>
    </lineage>
</organism>
<keyword evidence="3" id="KW-0282">Flagellum</keyword>
<feature type="region of interest" description="Disordered" evidence="1">
    <location>
        <begin position="434"/>
        <end position="487"/>
    </location>
</feature>
<reference evidence="3 4" key="1">
    <citation type="submission" date="2017-07" db="EMBL/GenBank/DDBJ databases">
        <title>Leptospira spp. isolated from tropical soils.</title>
        <authorList>
            <person name="Thibeaux R."/>
            <person name="Iraola G."/>
            <person name="Ferres I."/>
            <person name="Bierque E."/>
            <person name="Girault D."/>
            <person name="Soupe-Gilbert M.-E."/>
            <person name="Picardeau M."/>
            <person name="Goarant C."/>
        </authorList>
    </citation>
    <scope>NUCLEOTIDE SEQUENCE [LARGE SCALE GENOMIC DNA]</scope>
    <source>
        <strain evidence="3 4">FH2-C-A2</strain>
    </source>
</reference>
<keyword evidence="3" id="KW-0969">Cilium</keyword>
<dbReference type="Pfam" id="PF02120">
    <property type="entry name" value="Flg_hook"/>
    <property type="match status" value="1"/>
</dbReference>
<accession>A0A2M9Z8E5</accession>
<feature type="compositionally biased region" description="Acidic residues" evidence="1">
    <location>
        <begin position="77"/>
        <end position="97"/>
    </location>
</feature>
<feature type="compositionally biased region" description="Acidic residues" evidence="1">
    <location>
        <begin position="114"/>
        <end position="127"/>
    </location>
</feature>
<feature type="compositionally biased region" description="Basic and acidic residues" evidence="1">
    <location>
        <begin position="144"/>
        <end position="158"/>
    </location>
</feature>
<evidence type="ECO:0000259" key="2">
    <source>
        <dbReference type="Pfam" id="PF02120"/>
    </source>
</evidence>
<feature type="domain" description="Flagellar hook-length control protein-like C-terminal" evidence="2">
    <location>
        <begin position="355"/>
        <end position="430"/>
    </location>
</feature>
<evidence type="ECO:0000256" key="1">
    <source>
        <dbReference type="SAM" id="MobiDB-lite"/>
    </source>
</evidence>
<dbReference type="InterPro" id="IPR038610">
    <property type="entry name" value="FliK-like_C_sf"/>
</dbReference>
<feature type="compositionally biased region" description="Polar residues" evidence="1">
    <location>
        <begin position="17"/>
        <end position="26"/>
    </location>
</feature>
<dbReference type="InterPro" id="IPR021136">
    <property type="entry name" value="Flagellar_hook_control-like_C"/>
</dbReference>
<keyword evidence="3" id="KW-0966">Cell projection</keyword>
<dbReference type="Gene3D" id="3.30.750.140">
    <property type="match status" value="1"/>
</dbReference>
<dbReference type="AlphaFoldDB" id="A0A2M9Z8E5"/>
<dbReference type="CDD" id="cd17470">
    <property type="entry name" value="T3SS_Flik_C"/>
    <property type="match status" value="1"/>
</dbReference>
<feature type="compositionally biased region" description="Basic and acidic residues" evidence="1">
    <location>
        <begin position="98"/>
        <end position="110"/>
    </location>
</feature>
<evidence type="ECO:0000313" key="3">
    <source>
        <dbReference type="EMBL" id="PJZ64627.1"/>
    </source>
</evidence>
<feature type="region of interest" description="Disordered" evidence="1">
    <location>
        <begin position="1"/>
        <end position="231"/>
    </location>
</feature>
<protein>
    <submittedName>
        <fullName evidence="3">Flagellar hook-length control protein FliK</fullName>
    </submittedName>
</protein>
<feature type="compositionally biased region" description="Low complexity" evidence="1">
    <location>
        <begin position="319"/>
        <end position="330"/>
    </location>
</feature>
<dbReference type="Proteomes" id="UP000231912">
    <property type="component" value="Unassembled WGS sequence"/>
</dbReference>
<feature type="compositionally biased region" description="Basic and acidic residues" evidence="1">
    <location>
        <begin position="50"/>
        <end position="76"/>
    </location>
</feature>
<feature type="region of interest" description="Disordered" evidence="1">
    <location>
        <begin position="252"/>
        <end position="301"/>
    </location>
</feature>